<dbReference type="EMBL" id="CP104694">
    <property type="protein sequence ID" value="UXI66811.1"/>
    <property type="molecule type" value="Genomic_DNA"/>
</dbReference>
<evidence type="ECO:0000313" key="3">
    <source>
        <dbReference type="Proteomes" id="UP001064632"/>
    </source>
</evidence>
<sequence>MKIAIQKPLAALISVLVLSAGAHAASSDGQSPDIVVFGGGKTGATAAPVNRDASGNIVVFGPGASGTAVYPNPTADIVVFGPGRSEAAAPVDRSNIVVFGAGSGAAANPADRSNIVVFGPGVASPADPSNIVVFKPGITPAALSKGDLIEFAQALLGNQLSEAQSDEFIGRLSADQRDYVLAAIQALKDGALEAQLTDRARNEKVGNTVMACDPAAAPACWKQGIQAEGGSNGGPRVSAVGWTRNLTVCDGNPDDNDYIFMFRINSMDPDRLRWQVVDDWALGGILKLRQDADGFSSHGYNNNEARVCMGDFTVFLAGGPEAIMRQLRLYNR</sequence>
<keyword evidence="1" id="KW-0732">Signal</keyword>
<evidence type="ECO:0000256" key="1">
    <source>
        <dbReference type="SAM" id="SignalP"/>
    </source>
</evidence>
<keyword evidence="3" id="KW-1185">Reference proteome</keyword>
<protein>
    <submittedName>
        <fullName evidence="2">Uncharacterized protein</fullName>
    </submittedName>
</protein>
<gene>
    <name evidence="2" type="ORF">N4264_18935</name>
</gene>
<feature type="chain" id="PRO_5046329556" evidence="1">
    <location>
        <begin position="25"/>
        <end position="332"/>
    </location>
</feature>
<name>A0ABY6BB98_9GAMM</name>
<evidence type="ECO:0000313" key="2">
    <source>
        <dbReference type="EMBL" id="UXI66811.1"/>
    </source>
</evidence>
<feature type="signal peptide" evidence="1">
    <location>
        <begin position="1"/>
        <end position="24"/>
    </location>
</feature>
<reference evidence="2" key="1">
    <citation type="submission" date="2022-09" db="EMBL/GenBank/DDBJ databases">
        <title>Tahibacter sp. nov., isolated from a fresh water.</title>
        <authorList>
            <person name="Baek J.H."/>
            <person name="Lee J.K."/>
            <person name="Kim J.M."/>
            <person name="Jeon C.O."/>
        </authorList>
    </citation>
    <scope>NUCLEOTIDE SEQUENCE</scope>
    <source>
        <strain evidence="2">W38</strain>
    </source>
</reference>
<accession>A0ABY6BB98</accession>
<dbReference type="Proteomes" id="UP001064632">
    <property type="component" value="Chromosome"/>
</dbReference>
<dbReference type="RefSeq" id="WP_261693791.1">
    <property type="nucleotide sequence ID" value="NZ_CP104694.1"/>
</dbReference>
<organism evidence="2 3">
    <name type="scientific">Tahibacter amnicola</name>
    <dbReference type="NCBI Taxonomy" id="2976241"/>
    <lineage>
        <taxon>Bacteria</taxon>
        <taxon>Pseudomonadati</taxon>
        <taxon>Pseudomonadota</taxon>
        <taxon>Gammaproteobacteria</taxon>
        <taxon>Lysobacterales</taxon>
        <taxon>Rhodanobacteraceae</taxon>
        <taxon>Tahibacter</taxon>
    </lineage>
</organism>
<proteinExistence type="predicted"/>